<sequence>MSLVLNNNDSWELMNEILNILDCSFQDVSQTEPQLIANLVCYFPSILNNFNLSHGRVKFEVGGIFIHQKPYVKNIQNPNNWTKNYVELGDVLLINNIVENGGVKQRKALLLQAKKDSIFHSANLVPDNKDQWDLYANWPKFEYVKSSKQGLQGQIRYIDCQVEWDIFSSAKYLFIDNNSSNSFYCSNIFAHLVGEASVPNLSKFKPLFFELYEFVLGNAGKKFDIQNISPNDIGWNKIIEDLINKIQSVPLSKTIKNHVPKGVSSTRGQGMLFCTNQLPTYGCVINSNLPNLNNVFQQDSNIPPNIPNVNDDGEAEDGAISVVEITTIIER</sequence>
<name>A0A376BX29_9NEIS</name>
<protein>
    <submittedName>
        <fullName evidence="1">Uncharacterized protein</fullName>
    </submittedName>
</protein>
<accession>A0A376BX29</accession>
<evidence type="ECO:0000313" key="2">
    <source>
        <dbReference type="Proteomes" id="UP000254209"/>
    </source>
</evidence>
<proteinExistence type="predicted"/>
<reference evidence="1 2" key="1">
    <citation type="submission" date="2018-06" db="EMBL/GenBank/DDBJ databases">
        <authorList>
            <consortium name="Pathogen Informatics"/>
            <person name="Doyle S."/>
        </authorList>
    </citation>
    <scope>NUCLEOTIDE SEQUENCE [LARGE SCALE GENOMIC DNA]</scope>
    <source>
        <strain evidence="1 2">NCTC10283</strain>
    </source>
</reference>
<gene>
    <name evidence="1" type="ORF">NCTC10283_02478</name>
</gene>
<organism evidence="1 2">
    <name type="scientific">Alysiella crassa</name>
    <dbReference type="NCBI Taxonomy" id="153491"/>
    <lineage>
        <taxon>Bacteria</taxon>
        <taxon>Pseudomonadati</taxon>
        <taxon>Pseudomonadota</taxon>
        <taxon>Betaproteobacteria</taxon>
        <taxon>Neisseriales</taxon>
        <taxon>Neisseriaceae</taxon>
        <taxon>Alysiella</taxon>
    </lineage>
</organism>
<dbReference type="RefSeq" id="WP_034290673.1">
    <property type="nucleotide sequence ID" value="NZ_CP091519.2"/>
</dbReference>
<dbReference type="STRING" id="1120980.GCA_000745955_00195"/>
<dbReference type="AlphaFoldDB" id="A0A376BX29"/>
<dbReference type="EMBL" id="UFSO01000003">
    <property type="protein sequence ID" value="SSY80914.1"/>
    <property type="molecule type" value="Genomic_DNA"/>
</dbReference>
<dbReference type="OrthoDB" id="8481891at2"/>
<dbReference type="Proteomes" id="UP000254209">
    <property type="component" value="Unassembled WGS sequence"/>
</dbReference>
<keyword evidence="2" id="KW-1185">Reference proteome</keyword>
<evidence type="ECO:0000313" key="1">
    <source>
        <dbReference type="EMBL" id="SSY80914.1"/>
    </source>
</evidence>